<evidence type="ECO:0000256" key="1">
    <source>
        <dbReference type="SAM" id="MobiDB-lite"/>
    </source>
</evidence>
<proteinExistence type="predicted"/>
<feature type="region of interest" description="Disordered" evidence="1">
    <location>
        <begin position="1"/>
        <end position="51"/>
    </location>
</feature>
<dbReference type="Proteomes" id="UP001605036">
    <property type="component" value="Unassembled WGS sequence"/>
</dbReference>
<dbReference type="EMBL" id="JBHFFA010000007">
    <property type="protein sequence ID" value="KAL2612214.1"/>
    <property type="molecule type" value="Genomic_DNA"/>
</dbReference>
<feature type="compositionally biased region" description="Basic and acidic residues" evidence="1">
    <location>
        <begin position="30"/>
        <end position="51"/>
    </location>
</feature>
<feature type="region of interest" description="Disordered" evidence="1">
    <location>
        <begin position="238"/>
        <end position="301"/>
    </location>
</feature>
<dbReference type="AlphaFoldDB" id="A0ABD1XTC7"/>
<evidence type="ECO:0000313" key="3">
    <source>
        <dbReference type="Proteomes" id="UP001605036"/>
    </source>
</evidence>
<evidence type="ECO:0000313" key="2">
    <source>
        <dbReference type="EMBL" id="KAL2612214.1"/>
    </source>
</evidence>
<keyword evidence="3" id="KW-1185">Reference proteome</keyword>
<organism evidence="2 3">
    <name type="scientific">Riccia fluitans</name>
    <dbReference type="NCBI Taxonomy" id="41844"/>
    <lineage>
        <taxon>Eukaryota</taxon>
        <taxon>Viridiplantae</taxon>
        <taxon>Streptophyta</taxon>
        <taxon>Embryophyta</taxon>
        <taxon>Marchantiophyta</taxon>
        <taxon>Marchantiopsida</taxon>
        <taxon>Marchantiidae</taxon>
        <taxon>Marchantiales</taxon>
        <taxon>Ricciaceae</taxon>
        <taxon>Riccia</taxon>
    </lineage>
</organism>
<comment type="caution">
    <text evidence="2">The sequence shown here is derived from an EMBL/GenBank/DDBJ whole genome shotgun (WGS) entry which is preliminary data.</text>
</comment>
<reference evidence="2 3" key="1">
    <citation type="submission" date="2024-09" db="EMBL/GenBank/DDBJ databases">
        <title>Chromosome-scale assembly of Riccia fluitans.</title>
        <authorList>
            <person name="Paukszto L."/>
            <person name="Sawicki J."/>
            <person name="Karawczyk K."/>
            <person name="Piernik-Szablinska J."/>
            <person name="Szczecinska M."/>
            <person name="Mazdziarz M."/>
        </authorList>
    </citation>
    <scope>NUCLEOTIDE SEQUENCE [LARGE SCALE GENOMIC DNA]</scope>
    <source>
        <strain evidence="2">Rf_01</strain>
        <tissue evidence="2">Aerial parts of the thallus</tissue>
    </source>
</reference>
<protein>
    <submittedName>
        <fullName evidence="2">Uncharacterized protein</fullName>
    </submittedName>
</protein>
<sequence length="301" mass="34012">MEHAENHQLQGSRETPGTMSGTASPNVRANRRDVADHVESPRRDTDRAFGGHHLEDNLRHLGIKTAVTNEGPAFCPTPEHIASLPKEYETRVQIIQKYPEMRMVEETYYVKEVRNEARTVMVPRTRVITEEHERIDMVPIVKQVPKTRVEIVYRVVEEEREVTDMVPVVEMVPVPRIEKIPRLITEEFAETIEVPTVVEIPMTRTIQVPTGNYCEMEAGTYVNPTHFNLLGKGHGILRRTESGSSSSKSSSSSSSSSSDDEHEHHRGAHGNVRSPVTQTDSAPTKRKKKSLLKRIEEKIVG</sequence>
<feature type="compositionally biased region" description="Low complexity" evidence="1">
    <location>
        <begin position="242"/>
        <end position="257"/>
    </location>
</feature>
<gene>
    <name evidence="2" type="ORF">R1flu_023906</name>
</gene>
<accession>A0ABD1XTC7</accession>
<name>A0ABD1XTC7_9MARC</name>
<feature type="compositionally biased region" description="Polar residues" evidence="1">
    <location>
        <begin position="7"/>
        <end position="27"/>
    </location>
</feature>